<organism evidence="1 2">
    <name type="scientific">Panagrolaimus sp. ES5</name>
    <dbReference type="NCBI Taxonomy" id="591445"/>
    <lineage>
        <taxon>Eukaryota</taxon>
        <taxon>Metazoa</taxon>
        <taxon>Ecdysozoa</taxon>
        <taxon>Nematoda</taxon>
        <taxon>Chromadorea</taxon>
        <taxon>Rhabditida</taxon>
        <taxon>Tylenchina</taxon>
        <taxon>Panagrolaimomorpha</taxon>
        <taxon>Panagrolaimoidea</taxon>
        <taxon>Panagrolaimidae</taxon>
        <taxon>Panagrolaimus</taxon>
    </lineage>
</organism>
<reference evidence="2" key="1">
    <citation type="submission" date="2022-11" db="UniProtKB">
        <authorList>
            <consortium name="WormBaseParasite"/>
        </authorList>
    </citation>
    <scope>IDENTIFICATION</scope>
</reference>
<evidence type="ECO:0000313" key="1">
    <source>
        <dbReference type="Proteomes" id="UP000887579"/>
    </source>
</evidence>
<evidence type="ECO:0000313" key="2">
    <source>
        <dbReference type="WBParaSite" id="ES5_v2.g18964.t1"/>
    </source>
</evidence>
<name>A0AC34FQ76_9BILA</name>
<dbReference type="WBParaSite" id="ES5_v2.g18964.t1">
    <property type="protein sequence ID" value="ES5_v2.g18964.t1"/>
    <property type="gene ID" value="ES5_v2.g18964"/>
</dbReference>
<proteinExistence type="predicted"/>
<dbReference type="Proteomes" id="UP000887579">
    <property type="component" value="Unplaced"/>
</dbReference>
<sequence length="83" mass="9451">MSHLGRPDGRKNDLKPVAAEYEKLLCKKAIIDNDYVGEENLCEQLRCPPPDPNVRICSEFECDKTKAKEEKQVHAPPMDLVNK</sequence>
<accession>A0AC34FQ76</accession>
<protein>
    <submittedName>
        <fullName evidence="2">Phosphoglycerate kinase</fullName>
    </submittedName>
</protein>